<dbReference type="AlphaFoldDB" id="A0A5B2VIJ2"/>
<dbReference type="EC" id="2.7.7.60" evidence="14"/>
<dbReference type="FunFam" id="3.90.550.10:FF:000003">
    <property type="entry name" value="2-C-methyl-D-erythritol 4-phosphate cytidylyltransferase"/>
    <property type="match status" value="1"/>
</dbReference>
<dbReference type="InterPro" id="IPR003526">
    <property type="entry name" value="MECDP_synthase"/>
</dbReference>
<dbReference type="SUPFAM" id="SSF53448">
    <property type="entry name" value="Nucleotide-diphospho-sugar transferases"/>
    <property type="match status" value="1"/>
</dbReference>
<comment type="cofactor">
    <cofactor evidence="3 14">
        <name>a divalent metal cation</name>
        <dbReference type="ChEBI" id="CHEBI:60240"/>
    </cofactor>
</comment>
<feature type="region of interest" description="2-C-methyl-D-erythritol 4-phosphate cytidylyltransferase" evidence="14">
    <location>
        <begin position="1"/>
        <end position="233"/>
    </location>
</feature>
<dbReference type="NCBIfam" id="TIGR00151">
    <property type="entry name" value="ispF"/>
    <property type="match status" value="1"/>
</dbReference>
<dbReference type="HAMAP" id="MF_01520">
    <property type="entry name" value="IspDF"/>
    <property type="match status" value="1"/>
</dbReference>
<dbReference type="InterPro" id="IPR026596">
    <property type="entry name" value="IspD/F"/>
</dbReference>
<dbReference type="GO" id="GO:0008685">
    <property type="term" value="F:2-C-methyl-D-erythritol 2,4-cyclodiphosphate synthase activity"/>
    <property type="evidence" value="ECO:0007669"/>
    <property type="project" value="UniProtKB-UniRule"/>
</dbReference>
<comment type="function">
    <text evidence="14">Bifunctional enzyme that catalyzes the formation of 4-diphosphocytidyl-2-C-methyl-D-erythritol from CTP and 2-C-methyl-D-erythritol 4-phosphate (MEP) (IspD), and catalyzes the conversion of 4-diphosphocytidyl-2-C-methyl-D-erythritol 2-phosphate (CDP-ME2P) to 2-C-methyl-D-erythritol 2,4-cyclodiphosphate (ME-CPP) with a corresponding release of cytidine 5-monophosphate (CMP) (IspF).</text>
</comment>
<feature type="domain" description="2-C-methyl-D-erythritol 2,4-cyclodiphosphate synthase" evidence="15">
    <location>
        <begin position="234"/>
        <end position="386"/>
    </location>
</feature>
<feature type="site" description="Transition state stabilizer" evidence="14">
    <location>
        <position position="365"/>
    </location>
</feature>
<feature type="binding site" evidence="14">
    <location>
        <position position="240"/>
    </location>
    <ligand>
        <name>a divalent metal cation</name>
        <dbReference type="ChEBI" id="CHEBI:60240"/>
    </ligand>
</feature>
<dbReference type="PROSITE" id="PS01350">
    <property type="entry name" value="ISPF"/>
    <property type="match status" value="1"/>
</dbReference>
<feature type="region of interest" description="2-C-methyl-D-erythritol 2,4-cyclodiphosphate synthase" evidence="14">
    <location>
        <begin position="234"/>
        <end position="390"/>
    </location>
</feature>
<comment type="caution">
    <text evidence="14">Lacks conserved residue(s) required for the propagation of feature annotation.</text>
</comment>
<dbReference type="UniPathway" id="UPA00056">
    <property type="reaction ID" value="UER00093"/>
</dbReference>
<dbReference type="Pfam" id="PF02542">
    <property type="entry name" value="YgbB"/>
    <property type="match status" value="1"/>
</dbReference>
<feature type="site" description="Transition state stabilizer" evidence="14">
    <location>
        <position position="22"/>
    </location>
</feature>
<evidence type="ECO:0000256" key="14">
    <source>
        <dbReference type="HAMAP-Rule" id="MF_01520"/>
    </source>
</evidence>
<evidence type="ECO:0000256" key="5">
    <source>
        <dbReference type="ARBA" id="ARBA00004787"/>
    </source>
</evidence>
<evidence type="ECO:0000259" key="15">
    <source>
        <dbReference type="Pfam" id="PF02542"/>
    </source>
</evidence>
<accession>A0A5B2VIJ2</accession>
<comment type="catalytic activity">
    <reaction evidence="1 14">
        <text>4-CDP-2-C-methyl-D-erythritol 2-phosphate = 2-C-methyl-D-erythritol 2,4-cyclic diphosphate + CMP</text>
        <dbReference type="Rhea" id="RHEA:23864"/>
        <dbReference type="ChEBI" id="CHEBI:57919"/>
        <dbReference type="ChEBI" id="CHEBI:58483"/>
        <dbReference type="ChEBI" id="CHEBI:60377"/>
        <dbReference type="EC" id="4.6.1.12"/>
    </reaction>
</comment>
<evidence type="ECO:0000256" key="6">
    <source>
        <dbReference type="ARBA" id="ARBA00008480"/>
    </source>
</evidence>
<dbReference type="GO" id="GO:0046872">
    <property type="term" value="F:metal ion binding"/>
    <property type="evidence" value="ECO:0007669"/>
    <property type="project" value="UniProtKB-KW"/>
</dbReference>
<keyword evidence="8 14" id="KW-0808">Transferase</keyword>
<dbReference type="GO" id="GO:0050518">
    <property type="term" value="F:2-C-methyl-D-erythritol 4-phosphate cytidylyltransferase activity"/>
    <property type="evidence" value="ECO:0007669"/>
    <property type="project" value="UniProtKB-UniRule"/>
</dbReference>
<dbReference type="Proteomes" id="UP000323142">
    <property type="component" value="Unassembled WGS sequence"/>
</dbReference>
<feature type="binding site" evidence="14">
    <location>
        <position position="374"/>
    </location>
    <ligand>
        <name>4-CDP-2-C-methyl-D-erythritol 2-phosphate</name>
        <dbReference type="ChEBI" id="CHEBI:57919"/>
    </ligand>
</feature>
<feature type="site" description="Transition state stabilizer" evidence="14">
    <location>
        <position position="15"/>
    </location>
</feature>
<feature type="binding site" evidence="14">
    <location>
        <begin position="266"/>
        <end position="267"/>
    </location>
    <ligand>
        <name>4-CDP-2-C-methyl-D-erythritol 2-phosphate</name>
        <dbReference type="ChEBI" id="CHEBI:57919"/>
    </ligand>
</feature>
<evidence type="ECO:0000256" key="3">
    <source>
        <dbReference type="ARBA" id="ARBA00001968"/>
    </source>
</evidence>
<evidence type="ECO:0000313" key="17">
    <source>
        <dbReference type="Proteomes" id="UP000323142"/>
    </source>
</evidence>
<dbReference type="Pfam" id="PF01128">
    <property type="entry name" value="IspD"/>
    <property type="match status" value="1"/>
</dbReference>
<keyword evidence="10 14" id="KW-0479">Metal-binding</keyword>
<proteinExistence type="inferred from homology"/>
<keyword evidence="13 14" id="KW-0511">Multifunctional enzyme</keyword>
<feature type="site" description="Positions MEP for the nucleophilic attack" evidence="14">
    <location>
        <position position="211"/>
    </location>
</feature>
<organism evidence="16 17">
    <name type="scientific">Salinarimonas soli</name>
    <dbReference type="NCBI Taxonomy" id="1638099"/>
    <lineage>
        <taxon>Bacteria</taxon>
        <taxon>Pseudomonadati</taxon>
        <taxon>Pseudomonadota</taxon>
        <taxon>Alphaproteobacteria</taxon>
        <taxon>Hyphomicrobiales</taxon>
        <taxon>Salinarimonadaceae</taxon>
        <taxon>Salinarimonas</taxon>
    </lineage>
</organism>
<feature type="binding site" evidence="14">
    <location>
        <position position="274"/>
    </location>
    <ligand>
        <name>a divalent metal cation</name>
        <dbReference type="ChEBI" id="CHEBI:60240"/>
    </ligand>
</feature>
<sequence length="390" mass="40645">MQMCAVIVAAGRGQRAGGGVAKQYRPLDGRMILARTLDSFLEHPAIDHVVTVIHPDDLSLYEEAAAGCDAAKLHPPVMGAETRQGSVRAGVEAAAALGAGFVLVHDAARPFVSPALIARAAQAARQHGAAIPGVPVTDTIVPLADGRVAGALPRSGLRAVQTPQAFRTDLLASCHARAAAEGLPDFTDDGGLVRHYGHDVHVFEGEATNMKITEPGDIEAAERRLNPGRTLMTRVGSGFDVHAFGEGDHLWLGGVRVPFGRGLIGHSDADVALHALTDAILGALADGDIGTHFPPSDPQWKGASSDRFLAFAAERAWARGAEIGFLDLTIICEAPKVGPLREPIRARIAAICAVPVDRVSVKATTTERLGFTGRGEGIAAMASATLMVPG</sequence>
<dbReference type="HAMAP" id="MF_00107">
    <property type="entry name" value="IspF"/>
    <property type="match status" value="1"/>
</dbReference>
<dbReference type="InterPro" id="IPR020555">
    <property type="entry name" value="MECDP_synthase_CS"/>
</dbReference>
<keyword evidence="17" id="KW-1185">Reference proteome</keyword>
<dbReference type="EC" id="4.6.1.12" evidence="14"/>
<evidence type="ECO:0000256" key="1">
    <source>
        <dbReference type="ARBA" id="ARBA00000200"/>
    </source>
</evidence>
<dbReference type="PANTHER" id="PTHR43181">
    <property type="entry name" value="2-C-METHYL-D-ERYTHRITOL 2,4-CYCLODIPHOSPHATE SYNTHASE, CHLOROPLASTIC"/>
    <property type="match status" value="1"/>
</dbReference>
<evidence type="ECO:0000256" key="12">
    <source>
        <dbReference type="ARBA" id="ARBA00023239"/>
    </source>
</evidence>
<feature type="binding site" evidence="14">
    <location>
        <begin position="240"/>
        <end position="242"/>
    </location>
    <ligand>
        <name>4-CDP-2-C-methyl-D-erythritol 2-phosphate</name>
        <dbReference type="ChEBI" id="CHEBI:57919"/>
    </ligand>
</feature>
<evidence type="ECO:0000313" key="16">
    <source>
        <dbReference type="EMBL" id="KAA2238366.1"/>
    </source>
</evidence>
<dbReference type="NCBIfam" id="TIGR00453">
    <property type="entry name" value="ispD"/>
    <property type="match status" value="1"/>
</dbReference>
<protein>
    <recommendedName>
        <fullName evidence="14">Bifunctional enzyme IspD/IspF</fullName>
    </recommendedName>
    <domain>
        <recommendedName>
            <fullName evidence="14">2-C-methyl-D-erythritol 4-phosphate cytidylyltransferase</fullName>
            <ecNumber evidence="14">2.7.7.60</ecNumber>
        </recommendedName>
        <alternativeName>
            <fullName evidence="14">4-diphosphocytidyl-2C-methyl-D-erythritol synthase</fullName>
        </alternativeName>
        <alternativeName>
            <fullName evidence="14">MEP cytidylyltransferase</fullName>
            <shortName evidence="14">MCT</shortName>
        </alternativeName>
    </domain>
    <domain>
        <recommendedName>
            <fullName evidence="14">2-C-methyl-D-erythritol 2,4-cyclodiphosphate synthase</fullName>
            <shortName evidence="14">MECDP-synthase</shortName>
            <shortName evidence="14">MECPP-synthase</shortName>
            <shortName evidence="14">MECPS</shortName>
            <ecNumber evidence="14">4.6.1.12</ecNumber>
        </recommendedName>
    </domain>
</protein>
<feature type="site" description="Positions MEP for the nucleophilic attack" evidence="14">
    <location>
        <position position="154"/>
    </location>
</feature>
<comment type="catalytic activity">
    <reaction evidence="2 14">
        <text>2-C-methyl-D-erythritol 4-phosphate + CTP + H(+) = 4-CDP-2-C-methyl-D-erythritol + diphosphate</text>
        <dbReference type="Rhea" id="RHEA:13429"/>
        <dbReference type="ChEBI" id="CHEBI:15378"/>
        <dbReference type="ChEBI" id="CHEBI:33019"/>
        <dbReference type="ChEBI" id="CHEBI:37563"/>
        <dbReference type="ChEBI" id="CHEBI:57823"/>
        <dbReference type="ChEBI" id="CHEBI:58262"/>
        <dbReference type="EC" id="2.7.7.60"/>
    </reaction>
</comment>
<dbReference type="InterPro" id="IPR029044">
    <property type="entry name" value="Nucleotide-diphossugar_trans"/>
</dbReference>
<name>A0A5B2VIJ2_9HYPH</name>
<dbReference type="PROSITE" id="PS01295">
    <property type="entry name" value="ISPD"/>
    <property type="match status" value="1"/>
</dbReference>
<evidence type="ECO:0000256" key="4">
    <source>
        <dbReference type="ARBA" id="ARBA00004709"/>
    </source>
</evidence>
<evidence type="ECO:0000256" key="10">
    <source>
        <dbReference type="ARBA" id="ARBA00022723"/>
    </source>
</evidence>
<dbReference type="Gene3D" id="3.90.550.10">
    <property type="entry name" value="Spore Coat Polysaccharide Biosynthesis Protein SpsA, Chain A"/>
    <property type="match status" value="1"/>
</dbReference>
<evidence type="ECO:0000256" key="2">
    <source>
        <dbReference type="ARBA" id="ARBA00001282"/>
    </source>
</evidence>
<dbReference type="HAMAP" id="MF_00108">
    <property type="entry name" value="IspD"/>
    <property type="match status" value="1"/>
</dbReference>
<comment type="caution">
    <text evidence="16">The sequence shown here is derived from an EMBL/GenBank/DDBJ whole genome shotgun (WGS) entry which is preliminary data.</text>
</comment>
<evidence type="ECO:0000256" key="8">
    <source>
        <dbReference type="ARBA" id="ARBA00022679"/>
    </source>
</evidence>
<dbReference type="SUPFAM" id="SSF69765">
    <property type="entry name" value="IpsF-like"/>
    <property type="match status" value="1"/>
</dbReference>
<evidence type="ECO:0000256" key="11">
    <source>
        <dbReference type="ARBA" id="ARBA00023229"/>
    </source>
</evidence>
<feature type="binding site" evidence="14">
    <location>
        <begin position="364"/>
        <end position="367"/>
    </location>
    <ligand>
        <name>4-CDP-2-C-methyl-D-erythritol 2-phosphate</name>
        <dbReference type="ChEBI" id="CHEBI:57919"/>
    </ligand>
</feature>
<dbReference type="NCBIfam" id="NF006899">
    <property type="entry name" value="PRK09382.1"/>
    <property type="match status" value="1"/>
</dbReference>
<dbReference type="InterPro" id="IPR036571">
    <property type="entry name" value="MECDP_synthase_sf"/>
</dbReference>
<keyword evidence="12 14" id="KW-0456">Lyase</keyword>
<dbReference type="EMBL" id="VUOA01000011">
    <property type="protein sequence ID" value="KAA2238366.1"/>
    <property type="molecule type" value="Genomic_DNA"/>
</dbReference>
<dbReference type="InterPro" id="IPR034683">
    <property type="entry name" value="IspD/TarI"/>
</dbReference>
<dbReference type="CDD" id="cd00554">
    <property type="entry name" value="MECDP_synthase"/>
    <property type="match status" value="1"/>
</dbReference>
<dbReference type="OrthoDB" id="9804336at2"/>
<keyword evidence="9 14" id="KW-0548">Nucleotidyltransferase</keyword>
<dbReference type="RefSeq" id="WP_149816054.1">
    <property type="nucleotide sequence ID" value="NZ_VUOA01000011.1"/>
</dbReference>
<feature type="binding site" evidence="14">
    <location>
        <position position="242"/>
    </location>
    <ligand>
        <name>a divalent metal cation</name>
        <dbReference type="ChEBI" id="CHEBI:60240"/>
    </ligand>
</feature>
<dbReference type="Gene3D" id="3.30.1330.50">
    <property type="entry name" value="2-C-methyl-D-erythritol 2,4-cyclodiphosphate synthase"/>
    <property type="match status" value="1"/>
</dbReference>
<dbReference type="InterPro" id="IPR001228">
    <property type="entry name" value="IspD"/>
</dbReference>
<dbReference type="PANTHER" id="PTHR43181:SF1">
    <property type="entry name" value="2-C-METHYL-D-ERYTHRITOL 2,4-CYCLODIPHOSPHATE SYNTHASE, CHLOROPLASTIC"/>
    <property type="match status" value="1"/>
</dbReference>
<dbReference type="CDD" id="cd02516">
    <property type="entry name" value="CDP-ME_synthetase"/>
    <property type="match status" value="1"/>
</dbReference>
<evidence type="ECO:0000256" key="13">
    <source>
        <dbReference type="ARBA" id="ARBA00023268"/>
    </source>
</evidence>
<reference evidence="16 17" key="1">
    <citation type="submission" date="2019-09" db="EMBL/GenBank/DDBJ databases">
        <title>Salinarimonas rosea gen. nov., sp. nov., a new member of the a-2 subgroup of the Proteobacteria.</title>
        <authorList>
            <person name="Liu J."/>
        </authorList>
    </citation>
    <scope>NUCLEOTIDE SEQUENCE [LARGE SCALE GENOMIC DNA]</scope>
    <source>
        <strain evidence="16 17">BN140002</strain>
    </source>
</reference>
<comment type="pathway">
    <text evidence="4 14">Isoprenoid biosynthesis; isopentenyl diphosphate biosynthesis via DXP pathway; isopentenyl diphosphate from 1-deoxy-D-xylulose 5-phosphate: step 4/6.</text>
</comment>
<comment type="similarity">
    <text evidence="7">Belongs to the IspD/TarI cytidylyltransferase family. IspD subfamily.</text>
</comment>
<dbReference type="InterPro" id="IPR018294">
    <property type="entry name" value="ISPD_synthase_CS"/>
</dbReference>
<comment type="similarity">
    <text evidence="6">Belongs to the IspF family.</text>
</comment>
<comment type="similarity">
    <text evidence="14">In the C-terminal section; belongs to the IspF family.</text>
</comment>
<reference evidence="16 17" key="2">
    <citation type="submission" date="2019-09" db="EMBL/GenBank/DDBJ databases">
        <authorList>
            <person name="Jin C."/>
        </authorList>
    </citation>
    <scope>NUCLEOTIDE SEQUENCE [LARGE SCALE GENOMIC DNA]</scope>
    <source>
        <strain evidence="16 17">BN140002</strain>
    </source>
</reference>
<feature type="binding site" evidence="14">
    <location>
        <position position="371"/>
    </location>
    <ligand>
        <name>4-CDP-2-C-methyl-D-erythritol 2-phosphate</name>
        <dbReference type="ChEBI" id="CHEBI:57919"/>
    </ligand>
</feature>
<comment type="pathway">
    <text evidence="5 14">Isoprenoid biosynthesis; isopentenyl diphosphate biosynthesis via DXP pathway; isopentenyl diphosphate from 1-deoxy-D-xylulose 5-phosphate: step 2/6.</text>
</comment>
<keyword evidence="11 14" id="KW-0414">Isoprene biosynthesis</keyword>
<evidence type="ECO:0000256" key="9">
    <source>
        <dbReference type="ARBA" id="ARBA00022695"/>
    </source>
</evidence>
<dbReference type="GO" id="GO:0016114">
    <property type="term" value="P:terpenoid biosynthetic process"/>
    <property type="evidence" value="ECO:0007669"/>
    <property type="project" value="InterPro"/>
</dbReference>
<feature type="binding site" evidence="14">
    <location>
        <begin position="288"/>
        <end position="290"/>
    </location>
    <ligand>
        <name>4-CDP-2-C-methyl-D-erythritol 2-phosphate</name>
        <dbReference type="ChEBI" id="CHEBI:57919"/>
    </ligand>
</feature>
<comment type="similarity">
    <text evidence="14">In the N-terminal section; belongs to the IspD/TarI cytidylyltransferase family. IspD subfamily.</text>
</comment>
<evidence type="ECO:0000256" key="7">
    <source>
        <dbReference type="ARBA" id="ARBA00009789"/>
    </source>
</evidence>
<feature type="site" description="Transition state stabilizer" evidence="14">
    <location>
        <position position="266"/>
    </location>
</feature>
<gene>
    <name evidence="14" type="primary">ispDF</name>
    <name evidence="16" type="ORF">F0L46_05515</name>
</gene>
<dbReference type="GO" id="GO:0019288">
    <property type="term" value="P:isopentenyl diphosphate biosynthetic process, methylerythritol 4-phosphate pathway"/>
    <property type="evidence" value="ECO:0007669"/>
    <property type="project" value="UniProtKB-UniRule"/>
</dbReference>